<organism evidence="3 4">
    <name type="scientific">Poriferisphaera corsica</name>
    <dbReference type="NCBI Taxonomy" id="2528020"/>
    <lineage>
        <taxon>Bacteria</taxon>
        <taxon>Pseudomonadati</taxon>
        <taxon>Planctomycetota</taxon>
        <taxon>Phycisphaerae</taxon>
        <taxon>Phycisphaerales</taxon>
        <taxon>Phycisphaeraceae</taxon>
        <taxon>Poriferisphaera</taxon>
    </lineage>
</organism>
<sequence>MDKIEKPVDVAVVGVGRMGRHHARTYHNMDIANLVAVVDQDEDRAETVADEYGCKAYTSVEELMANEPSLQGVSVAVPTIYHTEAAKPLLKAGIACLIEKPLAQSVAEARGLAEYAEGCGTVLQVGHTERFNPAVRTVSAMDLTPRYIEVDRVSPMTFRSLDVGVVMDMMIHDLDIILMFAKSPIRQVDATGVSVLGEQEDVCSARIVFESGCVANLTASRLALKTERKLRLFSEQGYVSLNYASRSGIAVRSSKANINVLAEVRDQLGAGKDLSDLDYTEMIDIEELDMDVLGGDEDPLTAQATAFLHAAVNKHTPAVTALDGYAAVDAAERVVQAIKEHKWVGRDSSIISNQDINTAMRNSDS</sequence>
<dbReference type="Proteomes" id="UP000317369">
    <property type="component" value="Chromosome"/>
</dbReference>
<dbReference type="Pfam" id="PF01408">
    <property type="entry name" value="GFO_IDH_MocA"/>
    <property type="match status" value="1"/>
</dbReference>
<dbReference type="PANTHER" id="PTHR43377:SF1">
    <property type="entry name" value="BILIVERDIN REDUCTASE A"/>
    <property type="match status" value="1"/>
</dbReference>
<name>A0A517YT38_9BACT</name>
<reference evidence="3 4" key="1">
    <citation type="submission" date="2019-02" db="EMBL/GenBank/DDBJ databases">
        <title>Deep-cultivation of Planctomycetes and their phenomic and genomic characterization uncovers novel biology.</title>
        <authorList>
            <person name="Wiegand S."/>
            <person name="Jogler M."/>
            <person name="Boedeker C."/>
            <person name="Pinto D."/>
            <person name="Vollmers J."/>
            <person name="Rivas-Marin E."/>
            <person name="Kohn T."/>
            <person name="Peeters S.H."/>
            <person name="Heuer A."/>
            <person name="Rast P."/>
            <person name="Oberbeckmann S."/>
            <person name="Bunk B."/>
            <person name="Jeske O."/>
            <person name="Meyerdierks A."/>
            <person name="Storesund J.E."/>
            <person name="Kallscheuer N."/>
            <person name="Luecker S."/>
            <person name="Lage O.M."/>
            <person name="Pohl T."/>
            <person name="Merkel B.J."/>
            <person name="Hornburger P."/>
            <person name="Mueller R.-W."/>
            <person name="Bruemmer F."/>
            <person name="Labrenz M."/>
            <person name="Spormann A.M."/>
            <person name="Op den Camp H."/>
            <person name="Overmann J."/>
            <person name="Amann R."/>
            <person name="Jetten M.S.M."/>
            <person name="Mascher T."/>
            <person name="Medema M.H."/>
            <person name="Devos D.P."/>
            <person name="Kaster A.-K."/>
            <person name="Ovreas L."/>
            <person name="Rohde M."/>
            <person name="Galperin M.Y."/>
            <person name="Jogler C."/>
        </authorList>
    </citation>
    <scope>NUCLEOTIDE SEQUENCE [LARGE SCALE GENOMIC DNA]</scope>
    <source>
        <strain evidence="3 4">KS4</strain>
    </source>
</reference>
<dbReference type="GO" id="GO:0000166">
    <property type="term" value="F:nucleotide binding"/>
    <property type="evidence" value="ECO:0007669"/>
    <property type="project" value="InterPro"/>
</dbReference>
<dbReference type="GO" id="GO:0050606">
    <property type="term" value="F:4-carboxy-2-hydroxymuconate semialdehyde hemiacetal dehydrogenase activity"/>
    <property type="evidence" value="ECO:0007669"/>
    <property type="project" value="UniProtKB-EC"/>
</dbReference>
<dbReference type="InterPro" id="IPR036291">
    <property type="entry name" value="NAD(P)-bd_dom_sf"/>
</dbReference>
<evidence type="ECO:0000313" key="3">
    <source>
        <dbReference type="EMBL" id="QDU33407.1"/>
    </source>
</evidence>
<feature type="domain" description="GFO/IDH/MocA-like oxidoreductase" evidence="2">
    <location>
        <begin position="160"/>
        <end position="239"/>
    </location>
</feature>
<dbReference type="InterPro" id="IPR000683">
    <property type="entry name" value="Gfo/Idh/MocA-like_OxRdtase_N"/>
</dbReference>
<proteinExistence type="predicted"/>
<evidence type="ECO:0000259" key="1">
    <source>
        <dbReference type="Pfam" id="PF01408"/>
    </source>
</evidence>
<gene>
    <name evidence="3" type="ORF">KS4_14530</name>
</gene>
<feature type="domain" description="Gfo/Idh/MocA-like oxidoreductase N-terminal" evidence="1">
    <location>
        <begin position="9"/>
        <end position="127"/>
    </location>
</feature>
<dbReference type="InterPro" id="IPR051450">
    <property type="entry name" value="Gfo/Idh/MocA_Oxidoreductases"/>
</dbReference>
<dbReference type="SUPFAM" id="SSF51735">
    <property type="entry name" value="NAD(P)-binding Rossmann-fold domains"/>
    <property type="match status" value="1"/>
</dbReference>
<dbReference type="AlphaFoldDB" id="A0A517YT38"/>
<evidence type="ECO:0000313" key="4">
    <source>
        <dbReference type="Proteomes" id="UP000317369"/>
    </source>
</evidence>
<dbReference type="RefSeq" id="WP_200761657.1">
    <property type="nucleotide sequence ID" value="NZ_CP036425.1"/>
</dbReference>
<dbReference type="SUPFAM" id="SSF55347">
    <property type="entry name" value="Glyceraldehyde-3-phosphate dehydrogenase-like, C-terminal domain"/>
    <property type="match status" value="1"/>
</dbReference>
<dbReference type="KEGG" id="pcor:KS4_14530"/>
<dbReference type="Gene3D" id="3.40.50.720">
    <property type="entry name" value="NAD(P)-binding Rossmann-like Domain"/>
    <property type="match status" value="1"/>
</dbReference>
<dbReference type="Pfam" id="PF22725">
    <property type="entry name" value="GFO_IDH_MocA_C3"/>
    <property type="match status" value="1"/>
</dbReference>
<keyword evidence="4" id="KW-1185">Reference proteome</keyword>
<protein>
    <submittedName>
        <fullName evidence="3">Dehydrogenase</fullName>
        <ecNumber evidence="3">1.1.1.312</ecNumber>
    </submittedName>
</protein>
<dbReference type="EC" id="1.1.1.312" evidence="3"/>
<dbReference type="PANTHER" id="PTHR43377">
    <property type="entry name" value="BILIVERDIN REDUCTASE A"/>
    <property type="match status" value="1"/>
</dbReference>
<dbReference type="EMBL" id="CP036425">
    <property type="protein sequence ID" value="QDU33407.1"/>
    <property type="molecule type" value="Genomic_DNA"/>
</dbReference>
<evidence type="ECO:0000259" key="2">
    <source>
        <dbReference type="Pfam" id="PF22725"/>
    </source>
</evidence>
<dbReference type="InterPro" id="IPR055170">
    <property type="entry name" value="GFO_IDH_MocA-like_dom"/>
</dbReference>
<accession>A0A517YT38</accession>
<keyword evidence="3" id="KW-0560">Oxidoreductase</keyword>
<dbReference type="Gene3D" id="3.30.360.10">
    <property type="entry name" value="Dihydrodipicolinate Reductase, domain 2"/>
    <property type="match status" value="1"/>
</dbReference>